<dbReference type="AlphaFoldDB" id="A0A517LK94"/>
<accession>A0A517LK94</accession>
<dbReference type="EMBL" id="CP042198">
    <property type="protein sequence ID" value="QDS76055.1"/>
    <property type="molecule type" value="Genomic_DNA"/>
</dbReference>
<dbReference type="PANTHER" id="PTHR38790">
    <property type="entry name" value="2EXR DOMAIN-CONTAINING PROTEIN-RELATED"/>
    <property type="match status" value="1"/>
</dbReference>
<keyword evidence="3" id="KW-1185">Reference proteome</keyword>
<feature type="compositionally biased region" description="Basic and acidic residues" evidence="1">
    <location>
        <begin position="1"/>
        <end position="10"/>
    </location>
</feature>
<dbReference type="OrthoDB" id="5272396at2759"/>
<evidence type="ECO:0000256" key="1">
    <source>
        <dbReference type="SAM" id="MobiDB-lite"/>
    </source>
</evidence>
<evidence type="ECO:0000313" key="2">
    <source>
        <dbReference type="EMBL" id="QDS76055.1"/>
    </source>
</evidence>
<sequence>MSMDKPKKDSASIGTATKKKRSTPSRRVFPFMKLPAEIRLKIFGLCLVSEDLMSLYETYGSLMSKRTGQLKPELGNLSKANRRRRLKTYHRNPVKYYRNGPLNEMAVQILQLNHQIYNEALPVLYNQPLEFYTTEALDLFFACTNTAMPPMLRNITIRRTHLSQDTPQQLSYNQAYLRFDKLSLAVNIQKFSINQLIVSDYDFIDEQSTAKGAELFIEVAQHWLAMIRNREKGETNWKKVVHVESFLCCERYCICRLSPVCPVPPREPVDFMATLEKHLAVRGL</sequence>
<proteinExistence type="predicted"/>
<reference evidence="2 3" key="1">
    <citation type="submission" date="2019-07" db="EMBL/GenBank/DDBJ databases">
        <title>Finished genome of Venturia effusa.</title>
        <authorList>
            <person name="Young C.A."/>
            <person name="Cox M.P."/>
            <person name="Ganley A.R.D."/>
            <person name="David W.J."/>
        </authorList>
    </citation>
    <scope>NUCLEOTIDE SEQUENCE [LARGE SCALE GENOMIC DNA]</scope>
    <source>
        <strain evidence="3">albino</strain>
    </source>
</reference>
<name>A0A517LK94_9PEZI</name>
<gene>
    <name evidence="2" type="ORF">FKW77_005579</name>
</gene>
<protein>
    <recommendedName>
        <fullName evidence="4">F-box domain-containing protein</fullName>
    </recommendedName>
</protein>
<feature type="region of interest" description="Disordered" evidence="1">
    <location>
        <begin position="1"/>
        <end position="24"/>
    </location>
</feature>
<organism evidence="2 3">
    <name type="scientific">Venturia effusa</name>
    <dbReference type="NCBI Taxonomy" id="50376"/>
    <lineage>
        <taxon>Eukaryota</taxon>
        <taxon>Fungi</taxon>
        <taxon>Dikarya</taxon>
        <taxon>Ascomycota</taxon>
        <taxon>Pezizomycotina</taxon>
        <taxon>Dothideomycetes</taxon>
        <taxon>Pleosporomycetidae</taxon>
        <taxon>Venturiales</taxon>
        <taxon>Venturiaceae</taxon>
        <taxon>Venturia</taxon>
    </lineage>
</organism>
<dbReference type="Proteomes" id="UP000316270">
    <property type="component" value="Chromosome 14"/>
</dbReference>
<evidence type="ECO:0000313" key="3">
    <source>
        <dbReference type="Proteomes" id="UP000316270"/>
    </source>
</evidence>
<evidence type="ECO:0008006" key="4">
    <source>
        <dbReference type="Google" id="ProtNLM"/>
    </source>
</evidence>